<keyword evidence="4 7" id="KW-0812">Transmembrane</keyword>
<evidence type="ECO:0000313" key="9">
    <source>
        <dbReference type="EMBL" id="OME93864.1"/>
    </source>
</evidence>
<evidence type="ECO:0000259" key="8">
    <source>
        <dbReference type="PROSITE" id="PS50928"/>
    </source>
</evidence>
<accession>A0A1R1B3Z0</accession>
<dbReference type="PANTHER" id="PTHR43744:SF8">
    <property type="entry name" value="SN-GLYCEROL-3-PHOSPHATE TRANSPORT SYSTEM PERMEASE PROTEIN UGPE"/>
    <property type="match status" value="1"/>
</dbReference>
<dbReference type="SUPFAM" id="SSF161098">
    <property type="entry name" value="MetI-like"/>
    <property type="match status" value="1"/>
</dbReference>
<evidence type="ECO:0000256" key="2">
    <source>
        <dbReference type="ARBA" id="ARBA00022448"/>
    </source>
</evidence>
<evidence type="ECO:0000256" key="7">
    <source>
        <dbReference type="RuleBase" id="RU363032"/>
    </source>
</evidence>
<evidence type="ECO:0000256" key="1">
    <source>
        <dbReference type="ARBA" id="ARBA00004651"/>
    </source>
</evidence>
<keyword evidence="2 7" id="KW-0813">Transport</keyword>
<dbReference type="InterPro" id="IPR000515">
    <property type="entry name" value="MetI-like"/>
</dbReference>
<dbReference type="Gene3D" id="1.10.3720.10">
    <property type="entry name" value="MetI-like"/>
    <property type="match status" value="1"/>
</dbReference>
<dbReference type="STRING" id="1401.BK123_11520"/>
<dbReference type="GO" id="GO:0055085">
    <property type="term" value="P:transmembrane transport"/>
    <property type="evidence" value="ECO:0007669"/>
    <property type="project" value="InterPro"/>
</dbReference>
<comment type="caution">
    <text evidence="9">The sequence shown here is derived from an EMBL/GenBank/DDBJ whole genome shotgun (WGS) entry which is preliminary data.</text>
</comment>
<evidence type="ECO:0000256" key="5">
    <source>
        <dbReference type="ARBA" id="ARBA00022989"/>
    </source>
</evidence>
<keyword evidence="5 7" id="KW-1133">Transmembrane helix</keyword>
<dbReference type="PROSITE" id="PS50928">
    <property type="entry name" value="ABC_TM1"/>
    <property type="match status" value="1"/>
</dbReference>
<feature type="domain" description="ABC transmembrane type-1" evidence="8">
    <location>
        <begin position="77"/>
        <end position="290"/>
    </location>
</feature>
<sequence>MLVTAAGKIKAWSWALFRTVLVMGIGYVILYPILLKISLALRGKEDIYDQTIIWFPKHATLDNLVFVLDKMNYMDALLNTIGISAMAAVLQTASCALAGYGFARLKYPGQGLLFMLVVFTIIVPPQTIMIPTYMHFRYFDPLGLVELFTGRPGVSLLDTHWPFVLSSITAMGLKNGLYIYIFKQFFRSLPGELEEAALVDGAGIFKTFYRVMLPNAMPAIITVVLFSFVWQYNDSFYVSMYLTDTKVLSMQLASLPGLLAADSPEYMLTSIRLNAGTVLVIIPLMIFYLFLQKHFVEGVERSGIVG</sequence>
<evidence type="ECO:0000313" key="10">
    <source>
        <dbReference type="Proteomes" id="UP000187074"/>
    </source>
</evidence>
<dbReference type="PANTHER" id="PTHR43744">
    <property type="entry name" value="ABC TRANSPORTER PERMEASE PROTEIN MG189-RELATED-RELATED"/>
    <property type="match status" value="1"/>
</dbReference>
<feature type="transmembrane region" description="Helical" evidence="7">
    <location>
        <begin position="161"/>
        <end position="181"/>
    </location>
</feature>
<comment type="similarity">
    <text evidence="7">Belongs to the binding-protein-dependent transport system permease family.</text>
</comment>
<feature type="transmembrane region" description="Helical" evidence="7">
    <location>
        <begin position="112"/>
        <end position="134"/>
    </location>
</feature>
<organism evidence="9 10">
    <name type="scientific">Paenibacillus lautus</name>
    <name type="common">Bacillus lautus</name>
    <dbReference type="NCBI Taxonomy" id="1401"/>
    <lineage>
        <taxon>Bacteria</taxon>
        <taxon>Bacillati</taxon>
        <taxon>Bacillota</taxon>
        <taxon>Bacilli</taxon>
        <taxon>Bacillales</taxon>
        <taxon>Paenibacillaceae</taxon>
        <taxon>Paenibacillus</taxon>
    </lineage>
</organism>
<proteinExistence type="inferred from homology"/>
<evidence type="ECO:0000256" key="4">
    <source>
        <dbReference type="ARBA" id="ARBA00022692"/>
    </source>
</evidence>
<keyword evidence="6 7" id="KW-0472">Membrane</keyword>
<dbReference type="OrthoDB" id="9771544at2"/>
<protein>
    <submittedName>
        <fullName evidence="9">ABC transporter permease</fullName>
    </submittedName>
</protein>
<evidence type="ECO:0000256" key="6">
    <source>
        <dbReference type="ARBA" id="ARBA00023136"/>
    </source>
</evidence>
<feature type="transmembrane region" description="Helical" evidence="7">
    <location>
        <begin position="12"/>
        <end position="34"/>
    </location>
</feature>
<evidence type="ECO:0000256" key="3">
    <source>
        <dbReference type="ARBA" id="ARBA00022475"/>
    </source>
</evidence>
<feature type="transmembrane region" description="Helical" evidence="7">
    <location>
        <begin position="271"/>
        <end position="291"/>
    </location>
</feature>
<dbReference type="AlphaFoldDB" id="A0A1R1B3Z0"/>
<gene>
    <name evidence="9" type="ORF">BK123_11520</name>
</gene>
<feature type="transmembrane region" description="Helical" evidence="7">
    <location>
        <begin position="76"/>
        <end position="100"/>
    </location>
</feature>
<feature type="transmembrane region" description="Helical" evidence="7">
    <location>
        <begin position="212"/>
        <end position="232"/>
    </location>
</feature>
<dbReference type="CDD" id="cd06261">
    <property type="entry name" value="TM_PBP2"/>
    <property type="match status" value="1"/>
</dbReference>
<dbReference type="InterPro" id="IPR035906">
    <property type="entry name" value="MetI-like_sf"/>
</dbReference>
<name>A0A1R1B3Z0_PAELA</name>
<dbReference type="Proteomes" id="UP000187074">
    <property type="component" value="Unassembled WGS sequence"/>
</dbReference>
<reference evidence="9 10" key="1">
    <citation type="submission" date="2016-11" db="EMBL/GenBank/DDBJ databases">
        <title>Paenibacillus species isolates.</title>
        <authorList>
            <person name="Beno S.M."/>
        </authorList>
    </citation>
    <scope>NUCLEOTIDE SEQUENCE [LARGE SCALE GENOMIC DNA]</scope>
    <source>
        <strain evidence="9 10">FSL F4-0100</strain>
    </source>
</reference>
<dbReference type="Pfam" id="PF00528">
    <property type="entry name" value="BPD_transp_1"/>
    <property type="match status" value="1"/>
</dbReference>
<comment type="subcellular location">
    <subcellularLocation>
        <location evidence="1 7">Cell membrane</location>
        <topology evidence="1 7">Multi-pass membrane protein</topology>
    </subcellularLocation>
</comment>
<dbReference type="RefSeq" id="WP_076322534.1">
    <property type="nucleotide sequence ID" value="NZ_MRTF01000003.1"/>
</dbReference>
<dbReference type="EMBL" id="MRTF01000003">
    <property type="protein sequence ID" value="OME93864.1"/>
    <property type="molecule type" value="Genomic_DNA"/>
</dbReference>
<keyword evidence="3" id="KW-1003">Cell membrane</keyword>
<dbReference type="GO" id="GO:0005886">
    <property type="term" value="C:plasma membrane"/>
    <property type="evidence" value="ECO:0007669"/>
    <property type="project" value="UniProtKB-SubCell"/>
</dbReference>